<gene>
    <name evidence="2" type="ORF">I5907_09280</name>
</gene>
<name>A0A931GXR8_9BACT</name>
<sequence>MLTKWLCCLLFICLGLKNVTFALQPFASKKIDSYADLKSAQEDKDISLLRALASLLNLDVNGDGHDVFKSKLDKQYSGRQQFQFRNNAAKSSAEYAFRSATVRELKHLTDNNRKFSVPAHYHFLFRLTPF</sequence>
<feature type="signal peptide" evidence="1">
    <location>
        <begin position="1"/>
        <end position="22"/>
    </location>
</feature>
<comment type="caution">
    <text evidence="2">The sequence shown here is derived from an EMBL/GenBank/DDBJ whole genome shotgun (WGS) entry which is preliminary data.</text>
</comment>
<dbReference type="Proteomes" id="UP000628448">
    <property type="component" value="Unassembled WGS sequence"/>
</dbReference>
<feature type="chain" id="PRO_5037463806" evidence="1">
    <location>
        <begin position="23"/>
        <end position="130"/>
    </location>
</feature>
<dbReference type="EMBL" id="JADWYR010000001">
    <property type="protein sequence ID" value="MBG9376424.1"/>
    <property type="molecule type" value="Genomic_DNA"/>
</dbReference>
<evidence type="ECO:0000256" key="1">
    <source>
        <dbReference type="SAM" id="SignalP"/>
    </source>
</evidence>
<organism evidence="2 3">
    <name type="scientific">Panacibacter microcysteis</name>
    <dbReference type="NCBI Taxonomy" id="2793269"/>
    <lineage>
        <taxon>Bacteria</taxon>
        <taxon>Pseudomonadati</taxon>
        <taxon>Bacteroidota</taxon>
        <taxon>Chitinophagia</taxon>
        <taxon>Chitinophagales</taxon>
        <taxon>Chitinophagaceae</taxon>
        <taxon>Panacibacter</taxon>
    </lineage>
</organism>
<accession>A0A931GXR8</accession>
<keyword evidence="1" id="KW-0732">Signal</keyword>
<protein>
    <submittedName>
        <fullName evidence="2">Uncharacterized protein</fullName>
    </submittedName>
</protein>
<proteinExistence type="predicted"/>
<evidence type="ECO:0000313" key="3">
    <source>
        <dbReference type="Proteomes" id="UP000628448"/>
    </source>
</evidence>
<reference evidence="2" key="1">
    <citation type="submission" date="2020-11" db="EMBL/GenBank/DDBJ databases">
        <title>Bacterial whole genome sequence for Panacibacter sp. DH6.</title>
        <authorList>
            <person name="Le V."/>
            <person name="Ko S."/>
            <person name="Ahn C.-Y."/>
            <person name="Oh H.-M."/>
        </authorList>
    </citation>
    <scope>NUCLEOTIDE SEQUENCE</scope>
    <source>
        <strain evidence="2">DH6</strain>
    </source>
</reference>
<keyword evidence="3" id="KW-1185">Reference proteome</keyword>
<dbReference type="RefSeq" id="WP_196990434.1">
    <property type="nucleotide sequence ID" value="NZ_JADWYR010000001.1"/>
</dbReference>
<dbReference type="AlphaFoldDB" id="A0A931GXR8"/>
<evidence type="ECO:0000313" key="2">
    <source>
        <dbReference type="EMBL" id="MBG9376424.1"/>
    </source>
</evidence>